<dbReference type="Proteomes" id="UP000662185">
    <property type="component" value="Unassembled WGS sequence"/>
</dbReference>
<dbReference type="RefSeq" id="WP_190562643.1">
    <property type="nucleotide sequence ID" value="NZ_JACJQU010000012.1"/>
</dbReference>
<evidence type="ECO:0000313" key="1">
    <source>
        <dbReference type="EMBL" id="MBD2295335.1"/>
    </source>
</evidence>
<dbReference type="AlphaFoldDB" id="A0A926WIS1"/>
<keyword evidence="2" id="KW-1185">Reference proteome</keyword>
<name>A0A926WIS1_9NOST</name>
<organism evidence="1 2">
    <name type="scientific">Anabaena sphaerica FACHB-251</name>
    <dbReference type="NCBI Taxonomy" id="2692883"/>
    <lineage>
        <taxon>Bacteria</taxon>
        <taxon>Bacillati</taxon>
        <taxon>Cyanobacteriota</taxon>
        <taxon>Cyanophyceae</taxon>
        <taxon>Nostocales</taxon>
        <taxon>Nostocaceae</taxon>
        <taxon>Anabaena</taxon>
    </lineage>
</organism>
<protein>
    <recommendedName>
        <fullName evidence="3">Glycosyl transferase</fullName>
    </recommendedName>
</protein>
<evidence type="ECO:0008006" key="3">
    <source>
        <dbReference type="Google" id="ProtNLM"/>
    </source>
</evidence>
<accession>A0A926WIS1</accession>
<sequence>MFNEIFDRGVYLGSFSLNTQTGETHLLSCIQEGLTALNIRICDNPEDSNLNIIDISFISNCHEHSFDLLPYLGDCEVWKHKSLFLNISDFAPRHYISDPSYSLISAHTTEFVGFPAGTRIPWGFGFQQRLLTLTENLDFTQPRKRVIIRNFKPSFNQSVRESLDLVLLPQLEKVMTIDKALEDYSSHTQNDNFLTRLLDSRFCLAYCGQYGSNILLNPYIYNLLKDCQLTYSQDVFILRWDSWRLWESWVMGCIPITLDFEKYGFQLPVMPENWQHYIGLDLGKLEEDVDKLLSLSESQLDEISLNGRKWVIENYSPQAVAERVLTTGVDKIIGSVSY</sequence>
<reference evidence="2" key="1">
    <citation type="journal article" date="2020" name="ISME J.">
        <title>Comparative genomics reveals insights into cyanobacterial evolution and habitat adaptation.</title>
        <authorList>
            <person name="Chen M.Y."/>
            <person name="Teng W.K."/>
            <person name="Zhao L."/>
            <person name="Hu C.X."/>
            <person name="Zhou Y.K."/>
            <person name="Han B.P."/>
            <person name="Song L.R."/>
            <person name="Shu W.S."/>
        </authorList>
    </citation>
    <scope>NUCLEOTIDE SEQUENCE [LARGE SCALE GENOMIC DNA]</scope>
    <source>
        <strain evidence="2">FACHB-251</strain>
    </source>
</reference>
<evidence type="ECO:0000313" key="2">
    <source>
        <dbReference type="Proteomes" id="UP000662185"/>
    </source>
</evidence>
<comment type="caution">
    <text evidence="1">The sequence shown here is derived from an EMBL/GenBank/DDBJ whole genome shotgun (WGS) entry which is preliminary data.</text>
</comment>
<gene>
    <name evidence="1" type="ORF">H6G06_18120</name>
</gene>
<dbReference type="EMBL" id="JACJQU010000012">
    <property type="protein sequence ID" value="MBD2295335.1"/>
    <property type="molecule type" value="Genomic_DNA"/>
</dbReference>
<proteinExistence type="predicted"/>